<comment type="subcellular location">
    <subcellularLocation>
        <location evidence="1">Cytoplasm</location>
        <location evidence="1">Cytoskeleton</location>
    </subcellularLocation>
</comment>
<evidence type="ECO:0000256" key="4">
    <source>
        <dbReference type="ARBA" id="ARBA00022490"/>
    </source>
</evidence>
<dbReference type="Proteomes" id="UP000479000">
    <property type="component" value="Unassembled WGS sequence"/>
</dbReference>
<dbReference type="GO" id="GO:0021952">
    <property type="term" value="P:central nervous system projection neuron axonogenesis"/>
    <property type="evidence" value="ECO:0007669"/>
    <property type="project" value="TreeGrafter"/>
</dbReference>
<keyword evidence="4" id="KW-0963">Cytoplasm</keyword>
<evidence type="ECO:0000313" key="7">
    <source>
        <dbReference type="Proteomes" id="UP000479000"/>
    </source>
</evidence>
<protein>
    <recommendedName>
        <fullName evidence="3">KIF-binding protein</fullName>
    </recommendedName>
</protein>
<name>A0A6H5GEX2_9HEMI</name>
<dbReference type="PANTHER" id="PTHR46321:SF1">
    <property type="entry name" value="KIF-BINDING PROTEIN"/>
    <property type="match status" value="1"/>
</dbReference>
<sequence length="299" mass="34171">MKTGWWWRVEEKPDVLPAEQCLDLEIIIASDWREGIKKRYLRAEQLLTETKDAPTQPYKSKYEARELLRELVDWLRSVSDGRIEGVPFSQDEINAMLVRVLAMVANVDSEVEEPASAEKNLNKALSLLDFESCDSLSVTGALHVLNQLGLLWSMREDHERALGYLQKAENLYGSFVSSNVEPLDTKSFFTGSTDGSGQNELELLYTHTLYFLAQVFKALKMNEKAALYCHATLKKQLERGRDYNKIEWAINAATLSQYLAERYAFKEARHHLAAAEYVMQAERAAFQDIPDDSDEHAKL</sequence>
<comment type="similarity">
    <text evidence="2">Belongs to the KIF-binding protein family.</text>
</comment>
<dbReference type="SUPFAM" id="SSF48452">
    <property type="entry name" value="TPR-like"/>
    <property type="match status" value="1"/>
</dbReference>
<evidence type="ECO:0000256" key="2">
    <source>
        <dbReference type="ARBA" id="ARBA00010305"/>
    </source>
</evidence>
<dbReference type="Gene3D" id="1.25.40.10">
    <property type="entry name" value="Tetratricopeptide repeat domain"/>
    <property type="match status" value="1"/>
</dbReference>
<keyword evidence="5" id="KW-0206">Cytoskeleton</keyword>
<dbReference type="EMBL" id="CADCXU010010835">
    <property type="protein sequence ID" value="CAB0001452.1"/>
    <property type="molecule type" value="Genomic_DNA"/>
</dbReference>
<evidence type="ECO:0000256" key="5">
    <source>
        <dbReference type="ARBA" id="ARBA00023212"/>
    </source>
</evidence>
<gene>
    <name evidence="6" type="ORF">NTEN_LOCUS7239</name>
</gene>
<proteinExistence type="inferred from homology"/>
<evidence type="ECO:0000256" key="3">
    <source>
        <dbReference type="ARBA" id="ARBA00016840"/>
    </source>
</evidence>
<organism evidence="6 7">
    <name type="scientific">Nesidiocoris tenuis</name>
    <dbReference type="NCBI Taxonomy" id="355587"/>
    <lineage>
        <taxon>Eukaryota</taxon>
        <taxon>Metazoa</taxon>
        <taxon>Ecdysozoa</taxon>
        <taxon>Arthropoda</taxon>
        <taxon>Hexapoda</taxon>
        <taxon>Insecta</taxon>
        <taxon>Pterygota</taxon>
        <taxon>Neoptera</taxon>
        <taxon>Paraneoptera</taxon>
        <taxon>Hemiptera</taxon>
        <taxon>Heteroptera</taxon>
        <taxon>Panheteroptera</taxon>
        <taxon>Cimicomorpha</taxon>
        <taxon>Miridae</taxon>
        <taxon>Dicyphina</taxon>
        <taxon>Nesidiocoris</taxon>
    </lineage>
</organism>
<reference evidence="6 7" key="1">
    <citation type="submission" date="2020-02" db="EMBL/GenBank/DDBJ databases">
        <authorList>
            <person name="Ferguson B K."/>
        </authorList>
    </citation>
    <scope>NUCLEOTIDE SEQUENCE [LARGE SCALE GENOMIC DNA]</scope>
</reference>
<dbReference type="GO" id="GO:0005856">
    <property type="term" value="C:cytoskeleton"/>
    <property type="evidence" value="ECO:0007669"/>
    <property type="project" value="UniProtKB-SubCell"/>
</dbReference>
<dbReference type="PANTHER" id="PTHR46321">
    <property type="entry name" value="KIF1-BINDING PROTEIN"/>
    <property type="match status" value="1"/>
</dbReference>
<dbReference type="GO" id="GO:1990535">
    <property type="term" value="P:neuron projection maintenance"/>
    <property type="evidence" value="ECO:0007669"/>
    <property type="project" value="TreeGrafter"/>
</dbReference>
<dbReference type="GO" id="GO:0000226">
    <property type="term" value="P:microtubule cytoskeleton organization"/>
    <property type="evidence" value="ECO:0007669"/>
    <property type="project" value="TreeGrafter"/>
</dbReference>
<dbReference type="InterPro" id="IPR011990">
    <property type="entry name" value="TPR-like_helical_dom_sf"/>
</dbReference>
<evidence type="ECO:0000256" key="1">
    <source>
        <dbReference type="ARBA" id="ARBA00004245"/>
    </source>
</evidence>
<dbReference type="AlphaFoldDB" id="A0A6H5GEX2"/>
<evidence type="ECO:0000313" key="6">
    <source>
        <dbReference type="EMBL" id="CAB0001452.1"/>
    </source>
</evidence>
<dbReference type="OrthoDB" id="409897at2759"/>
<dbReference type="InterPro" id="IPR022083">
    <property type="entry name" value="KBP"/>
</dbReference>
<dbReference type="Pfam" id="PF12309">
    <property type="entry name" value="KBP_C"/>
    <property type="match status" value="1"/>
</dbReference>
<accession>A0A6H5GEX2</accession>
<keyword evidence="7" id="KW-1185">Reference proteome</keyword>